<feature type="region of interest" description="Disordered" evidence="1">
    <location>
        <begin position="16"/>
        <end position="43"/>
    </location>
</feature>
<dbReference type="InterPro" id="IPR029472">
    <property type="entry name" value="Copia-like_N"/>
</dbReference>
<evidence type="ECO:0000313" key="4">
    <source>
        <dbReference type="Proteomes" id="UP001280121"/>
    </source>
</evidence>
<sequence>MKIVWMPRKKPKIDSCNDIDLPKTDNNGGGGLDQNSSHPKLPITSHKLTSQNYLQWYKSILIFIGGKGKDDYLTLSNLPQKMLDTVDGKRRIIL</sequence>
<evidence type="ECO:0000259" key="2">
    <source>
        <dbReference type="Pfam" id="PF14244"/>
    </source>
</evidence>
<dbReference type="Proteomes" id="UP001280121">
    <property type="component" value="Unassembled WGS sequence"/>
</dbReference>
<comment type="caution">
    <text evidence="3">The sequence shown here is derived from an EMBL/GenBank/DDBJ whole genome shotgun (WGS) entry which is preliminary data.</text>
</comment>
<evidence type="ECO:0000313" key="3">
    <source>
        <dbReference type="EMBL" id="KAK2658358.1"/>
    </source>
</evidence>
<accession>A0AAD9XG21</accession>
<gene>
    <name evidence="3" type="ORF">Ddye_004891</name>
</gene>
<dbReference type="Pfam" id="PF14244">
    <property type="entry name" value="Retrotran_gag_3"/>
    <property type="match status" value="1"/>
</dbReference>
<dbReference type="AlphaFoldDB" id="A0AAD9XG21"/>
<proteinExistence type="predicted"/>
<name>A0AAD9XG21_9ROSI</name>
<organism evidence="3 4">
    <name type="scientific">Dipteronia dyeriana</name>
    <dbReference type="NCBI Taxonomy" id="168575"/>
    <lineage>
        <taxon>Eukaryota</taxon>
        <taxon>Viridiplantae</taxon>
        <taxon>Streptophyta</taxon>
        <taxon>Embryophyta</taxon>
        <taxon>Tracheophyta</taxon>
        <taxon>Spermatophyta</taxon>
        <taxon>Magnoliopsida</taxon>
        <taxon>eudicotyledons</taxon>
        <taxon>Gunneridae</taxon>
        <taxon>Pentapetalae</taxon>
        <taxon>rosids</taxon>
        <taxon>malvids</taxon>
        <taxon>Sapindales</taxon>
        <taxon>Sapindaceae</taxon>
        <taxon>Hippocastanoideae</taxon>
        <taxon>Acereae</taxon>
        <taxon>Dipteronia</taxon>
    </lineage>
</organism>
<keyword evidence="4" id="KW-1185">Reference proteome</keyword>
<evidence type="ECO:0000256" key="1">
    <source>
        <dbReference type="SAM" id="MobiDB-lite"/>
    </source>
</evidence>
<feature type="domain" description="Retrotransposon Copia-like N-terminal" evidence="2">
    <location>
        <begin position="35"/>
        <end position="73"/>
    </location>
</feature>
<dbReference type="EMBL" id="JANJYI010000002">
    <property type="protein sequence ID" value="KAK2658358.1"/>
    <property type="molecule type" value="Genomic_DNA"/>
</dbReference>
<reference evidence="3" key="1">
    <citation type="journal article" date="2023" name="Plant J.">
        <title>Genome sequences and population genomics provide insights into the demographic history, inbreeding, and mutation load of two 'living fossil' tree species of Dipteronia.</title>
        <authorList>
            <person name="Feng Y."/>
            <person name="Comes H.P."/>
            <person name="Chen J."/>
            <person name="Zhu S."/>
            <person name="Lu R."/>
            <person name="Zhang X."/>
            <person name="Li P."/>
            <person name="Qiu J."/>
            <person name="Olsen K.M."/>
            <person name="Qiu Y."/>
        </authorList>
    </citation>
    <scope>NUCLEOTIDE SEQUENCE</scope>
    <source>
        <strain evidence="3">KIB01</strain>
    </source>
</reference>
<protein>
    <recommendedName>
        <fullName evidence="2">Retrotransposon Copia-like N-terminal domain-containing protein</fullName>
    </recommendedName>
</protein>